<feature type="binding site" evidence="12">
    <location>
        <position position="99"/>
    </location>
    <ligand>
        <name>Zn(2+)</name>
        <dbReference type="ChEBI" id="CHEBI:29105"/>
    </ligand>
</feature>
<dbReference type="NCBIfam" id="TIGR01656">
    <property type="entry name" value="Histidinol-ppas"/>
    <property type="match status" value="1"/>
</dbReference>
<dbReference type="RefSeq" id="WP_133475769.1">
    <property type="nucleotide sequence ID" value="NZ_SNWP01000015.1"/>
</dbReference>
<dbReference type="InterPro" id="IPR036412">
    <property type="entry name" value="HAD-like_sf"/>
</dbReference>
<dbReference type="Pfam" id="PF08645">
    <property type="entry name" value="PNK3P"/>
    <property type="match status" value="1"/>
</dbReference>
<evidence type="ECO:0000256" key="11">
    <source>
        <dbReference type="PIRSR" id="PIRSR004682-3"/>
    </source>
</evidence>
<dbReference type="PIRSF" id="PIRSF004682">
    <property type="entry name" value="GmhB"/>
    <property type="match status" value="1"/>
</dbReference>
<evidence type="ECO:0000256" key="3">
    <source>
        <dbReference type="ARBA" id="ARBA00011245"/>
    </source>
</evidence>
<dbReference type="GO" id="GO:0046872">
    <property type="term" value="F:metal ion binding"/>
    <property type="evidence" value="ECO:0007669"/>
    <property type="project" value="UniProtKB-KW"/>
</dbReference>
<dbReference type="OrthoDB" id="9803871at2"/>
<evidence type="ECO:0000256" key="5">
    <source>
        <dbReference type="ARBA" id="ARBA00022723"/>
    </source>
</evidence>
<feature type="site" description="Stabilizes the phosphoryl group" evidence="11">
    <location>
        <position position="60"/>
    </location>
</feature>
<feature type="binding site" evidence="12">
    <location>
        <position position="16"/>
    </location>
    <ligand>
        <name>Mg(2+)</name>
        <dbReference type="ChEBI" id="CHEBI:18420"/>
    </ligand>
</feature>
<comment type="similarity">
    <text evidence="9">Belongs to the gmhB family.</text>
</comment>
<keyword evidence="7 9" id="KW-0119">Carbohydrate metabolism</keyword>
<dbReference type="GO" id="GO:0005737">
    <property type="term" value="C:cytoplasm"/>
    <property type="evidence" value="ECO:0007669"/>
    <property type="project" value="UniProtKB-SubCell"/>
</dbReference>
<dbReference type="PANTHER" id="PTHR42891">
    <property type="entry name" value="D-GLYCERO-BETA-D-MANNO-HEPTOSE-1,7-BISPHOSPHATE 7-PHOSPHATASE"/>
    <property type="match status" value="1"/>
</dbReference>
<comment type="subcellular location">
    <subcellularLocation>
        <location evidence="2 9">Cytoplasm</location>
    </subcellularLocation>
</comment>
<dbReference type="GO" id="GO:0016791">
    <property type="term" value="F:phosphatase activity"/>
    <property type="evidence" value="ECO:0007669"/>
    <property type="project" value="InterPro"/>
</dbReference>
<evidence type="ECO:0000256" key="2">
    <source>
        <dbReference type="ARBA" id="ARBA00004496"/>
    </source>
</evidence>
<dbReference type="CDD" id="cd07503">
    <property type="entry name" value="HAD_HisB-N"/>
    <property type="match status" value="1"/>
</dbReference>
<dbReference type="InterPro" id="IPR006549">
    <property type="entry name" value="HAD-SF_hydro_IIIA"/>
</dbReference>
<comment type="caution">
    <text evidence="13">The sequence shown here is derived from an EMBL/GenBank/DDBJ whole genome shotgun (WGS) entry which is preliminary data.</text>
</comment>
<dbReference type="InterPro" id="IPR023214">
    <property type="entry name" value="HAD_sf"/>
</dbReference>
<evidence type="ECO:0000256" key="7">
    <source>
        <dbReference type="ARBA" id="ARBA00023277"/>
    </source>
</evidence>
<dbReference type="EC" id="3.1.3.-" evidence="9"/>
<feature type="binding site" evidence="12">
    <location>
        <position position="18"/>
    </location>
    <ligand>
        <name>Mg(2+)</name>
        <dbReference type="ChEBI" id="CHEBI:18420"/>
    </ligand>
</feature>
<reference evidence="13 14" key="1">
    <citation type="submission" date="2019-03" db="EMBL/GenBank/DDBJ databases">
        <title>Genomic Encyclopedia of Archaeal and Bacterial Type Strains, Phase II (KMG-II): from individual species to whole genera.</title>
        <authorList>
            <person name="Goeker M."/>
        </authorList>
    </citation>
    <scope>NUCLEOTIDE SEQUENCE [LARGE SCALE GENOMIC DNA]</scope>
    <source>
        <strain evidence="13 14">DSM 28323</strain>
    </source>
</reference>
<keyword evidence="6 9" id="KW-0378">Hydrolase</keyword>
<feature type="active site" description="Nucleophile" evidence="10">
    <location>
        <position position="16"/>
    </location>
</feature>
<feature type="site" description="Contributes to substrate recognition" evidence="11">
    <location>
        <position position="110"/>
    </location>
</feature>
<evidence type="ECO:0000256" key="8">
    <source>
        <dbReference type="ARBA" id="ARBA00031828"/>
    </source>
</evidence>
<dbReference type="InterPro" id="IPR004446">
    <property type="entry name" value="Heptose_bisP_phosphatase"/>
</dbReference>
<keyword evidence="14" id="KW-1185">Reference proteome</keyword>
<dbReference type="GO" id="GO:0005975">
    <property type="term" value="P:carbohydrate metabolic process"/>
    <property type="evidence" value="ECO:0007669"/>
    <property type="project" value="InterPro"/>
</dbReference>
<feature type="active site" description="Proton donor" evidence="10">
    <location>
        <position position="18"/>
    </location>
</feature>
<dbReference type="NCBIfam" id="TIGR01662">
    <property type="entry name" value="HAD-SF-IIIA"/>
    <property type="match status" value="1"/>
</dbReference>
<evidence type="ECO:0000256" key="9">
    <source>
        <dbReference type="PIRNR" id="PIRNR004682"/>
    </source>
</evidence>
<evidence type="ECO:0000256" key="6">
    <source>
        <dbReference type="ARBA" id="ARBA00022801"/>
    </source>
</evidence>
<dbReference type="Gene3D" id="3.40.50.1000">
    <property type="entry name" value="HAD superfamily/HAD-like"/>
    <property type="match status" value="1"/>
</dbReference>
<comment type="subunit">
    <text evidence="3">Monomer.</text>
</comment>
<evidence type="ECO:0000256" key="12">
    <source>
        <dbReference type="PIRSR" id="PIRSR004682-4"/>
    </source>
</evidence>
<dbReference type="InterPro" id="IPR006543">
    <property type="entry name" value="Histidinol-phos"/>
</dbReference>
<dbReference type="SUPFAM" id="SSF56784">
    <property type="entry name" value="HAD-like"/>
    <property type="match status" value="1"/>
</dbReference>
<evidence type="ECO:0000256" key="1">
    <source>
        <dbReference type="ARBA" id="ARBA00001946"/>
    </source>
</evidence>
<evidence type="ECO:0000256" key="4">
    <source>
        <dbReference type="ARBA" id="ARBA00022490"/>
    </source>
</evidence>
<dbReference type="InterPro" id="IPR013954">
    <property type="entry name" value="PNK3P"/>
</dbReference>
<dbReference type="Proteomes" id="UP000295741">
    <property type="component" value="Unassembled WGS sequence"/>
</dbReference>
<dbReference type="EMBL" id="SNWP01000015">
    <property type="protein sequence ID" value="TDO23594.1"/>
    <property type="molecule type" value="Genomic_DNA"/>
</dbReference>
<comment type="cofactor">
    <cofactor evidence="1 12">
        <name>Mg(2+)</name>
        <dbReference type="ChEBI" id="CHEBI:18420"/>
    </cofactor>
</comment>
<dbReference type="AlphaFoldDB" id="A0A4R6IN00"/>
<dbReference type="PANTHER" id="PTHR42891:SF1">
    <property type="entry name" value="D-GLYCERO-BETA-D-MANNO-HEPTOSE-1,7-BISPHOSPHATE 7-PHOSPHATASE"/>
    <property type="match status" value="1"/>
</dbReference>
<protein>
    <recommendedName>
        <fullName evidence="8 9">D,D-heptose 1,7-bisphosphate phosphatase</fullName>
        <ecNumber evidence="9">3.1.3.-</ecNumber>
    </recommendedName>
</protein>
<evidence type="ECO:0000256" key="10">
    <source>
        <dbReference type="PIRSR" id="PIRSR004682-1"/>
    </source>
</evidence>
<evidence type="ECO:0000313" key="13">
    <source>
        <dbReference type="EMBL" id="TDO23594.1"/>
    </source>
</evidence>
<sequence>MLSLDQVNNEWTLFLDRDGVLNHEKNNDYVLNRAEFRFYEGVPEAMAVLNTLFQHIVVVTNQKGVGKGLMSKDDLADIHSHMLSVIEQAGGRIDKIYFCSDLADDSPNRKPQAGMALQARQDFPAIDFSKSIMVGNRPSDMKFGRNAGIHTVYLATTHPETPFPHPDIDLRFNSLPEFAAAMKAV</sequence>
<proteinExistence type="inferred from homology"/>
<keyword evidence="12" id="KW-0460">Magnesium</keyword>
<keyword evidence="4 9" id="KW-0963">Cytoplasm</keyword>
<gene>
    <name evidence="13" type="ORF">BC659_3206</name>
</gene>
<organism evidence="13 14">
    <name type="scientific">Sediminibacterium goheungense</name>
    <dbReference type="NCBI Taxonomy" id="1086393"/>
    <lineage>
        <taxon>Bacteria</taxon>
        <taxon>Pseudomonadati</taxon>
        <taxon>Bacteroidota</taxon>
        <taxon>Chitinophagia</taxon>
        <taxon>Chitinophagales</taxon>
        <taxon>Chitinophagaceae</taxon>
        <taxon>Sediminibacterium</taxon>
    </lineage>
</organism>
<accession>A0A4R6IN00</accession>
<feature type="site" description="Contributes to substrate recognition" evidence="11">
    <location>
        <position position="109"/>
    </location>
</feature>
<evidence type="ECO:0000313" key="14">
    <source>
        <dbReference type="Proteomes" id="UP000295741"/>
    </source>
</evidence>
<keyword evidence="12" id="KW-0862">Zinc</keyword>
<comment type="cofactor">
    <cofactor evidence="12">
        <name>Zn(2+)</name>
        <dbReference type="ChEBI" id="CHEBI:29105"/>
    </cofactor>
</comment>
<keyword evidence="5 12" id="KW-0479">Metal-binding</keyword>
<name>A0A4R6IN00_9BACT</name>